<evidence type="ECO:0000313" key="3">
    <source>
        <dbReference type="Proteomes" id="UP001218231"/>
    </source>
</evidence>
<dbReference type="EMBL" id="CP117417">
    <property type="protein sequence ID" value="WCT77224.1"/>
    <property type="molecule type" value="Genomic_DNA"/>
</dbReference>
<feature type="transmembrane region" description="Helical" evidence="1">
    <location>
        <begin position="33"/>
        <end position="52"/>
    </location>
</feature>
<dbReference type="RefSeq" id="WP_273617606.1">
    <property type="nucleotide sequence ID" value="NZ_CP103868.1"/>
</dbReference>
<dbReference type="Proteomes" id="UP001218231">
    <property type="component" value="Chromosome"/>
</dbReference>
<sequence length="92" mass="9480">MTLLALLLIGAIVGLLTGALLRRVGIITRLADMGFGMIGAFVVGAMGSGALLQGLDRTYAAFAAAGAAGLVVLVHVASALLRPVHSKYYKRR</sequence>
<proteinExistence type="predicted"/>
<name>A0ABY7TVG1_9SPHN</name>
<keyword evidence="1" id="KW-0472">Membrane</keyword>
<evidence type="ECO:0000313" key="2">
    <source>
        <dbReference type="EMBL" id="WCT77224.1"/>
    </source>
</evidence>
<keyword evidence="1" id="KW-1133">Transmembrane helix</keyword>
<organism evidence="2 3">
    <name type="scientific">Novosphingobium humi</name>
    <dbReference type="NCBI Taxonomy" id="2282397"/>
    <lineage>
        <taxon>Bacteria</taxon>
        <taxon>Pseudomonadati</taxon>
        <taxon>Pseudomonadota</taxon>
        <taxon>Alphaproteobacteria</taxon>
        <taxon>Sphingomonadales</taxon>
        <taxon>Sphingomonadaceae</taxon>
        <taxon>Novosphingobium</taxon>
    </lineage>
</organism>
<protein>
    <recommendedName>
        <fullName evidence="4">GlsB/YeaQ/YmgE family stress response membrane protein</fullName>
    </recommendedName>
</protein>
<feature type="transmembrane region" description="Helical" evidence="1">
    <location>
        <begin position="59"/>
        <end position="81"/>
    </location>
</feature>
<gene>
    <name evidence="2" type="ORF">PQ457_15100</name>
</gene>
<keyword evidence="3" id="KW-1185">Reference proteome</keyword>
<keyword evidence="1" id="KW-0812">Transmembrane</keyword>
<accession>A0ABY7TVG1</accession>
<evidence type="ECO:0000256" key="1">
    <source>
        <dbReference type="SAM" id="Phobius"/>
    </source>
</evidence>
<reference evidence="2 3" key="1">
    <citation type="submission" date="2023-02" db="EMBL/GenBank/DDBJ databases">
        <title>Genome sequence of Novosphingobium humi KACC 19094.</title>
        <authorList>
            <person name="Kim S."/>
            <person name="Heo J."/>
            <person name="Kwon S.-W."/>
        </authorList>
    </citation>
    <scope>NUCLEOTIDE SEQUENCE [LARGE SCALE GENOMIC DNA]</scope>
    <source>
        <strain evidence="2 3">KACC 19094</strain>
    </source>
</reference>
<evidence type="ECO:0008006" key="4">
    <source>
        <dbReference type="Google" id="ProtNLM"/>
    </source>
</evidence>